<evidence type="ECO:0000256" key="15">
    <source>
        <dbReference type="ARBA" id="ARBA00023170"/>
    </source>
</evidence>
<keyword evidence="7" id="KW-0732">Signal</keyword>
<evidence type="ECO:0000256" key="11">
    <source>
        <dbReference type="ARBA" id="ARBA00022840"/>
    </source>
</evidence>
<feature type="domain" description="Protein kinase" evidence="22">
    <location>
        <begin position="664"/>
        <end position="946"/>
    </location>
</feature>
<keyword evidence="26" id="KW-1185">Reference proteome</keyword>
<dbReference type="GO" id="GO:0005886">
    <property type="term" value="C:plasma membrane"/>
    <property type="evidence" value="ECO:0007669"/>
    <property type="project" value="UniProtKB-SubCell"/>
</dbReference>
<dbReference type="InterPro" id="IPR050449">
    <property type="entry name" value="Ephrin_rcpt_TKs"/>
</dbReference>
<dbReference type="SUPFAM" id="SSF57184">
    <property type="entry name" value="Growth factor receptor domain"/>
    <property type="match status" value="1"/>
</dbReference>
<keyword evidence="12 21" id="KW-1133">Transmembrane helix</keyword>
<keyword evidence="4" id="KW-0597">Phosphoprotein</keyword>
<keyword evidence="19" id="KW-1015">Disulfide bond</keyword>
<dbReference type="Gene3D" id="1.10.510.10">
    <property type="entry name" value="Transferase(Phosphotransferase) domain 1"/>
    <property type="match status" value="1"/>
</dbReference>
<dbReference type="InterPro" id="IPR008979">
    <property type="entry name" value="Galactose-bd-like_sf"/>
</dbReference>
<dbReference type="Pfam" id="PF07714">
    <property type="entry name" value="PK_Tyr_Ser-Thr"/>
    <property type="match status" value="1"/>
</dbReference>
<evidence type="ECO:0000256" key="12">
    <source>
        <dbReference type="ARBA" id="ARBA00022989"/>
    </source>
</evidence>
<dbReference type="Pfam" id="PF14575">
    <property type="entry name" value="EphA2_TM"/>
    <property type="match status" value="1"/>
</dbReference>
<dbReference type="FunFam" id="3.30.200.20:FF:000802">
    <property type="entry name" value="Ephrin receptor 1"/>
    <property type="match status" value="1"/>
</dbReference>
<feature type="disulfide bond" evidence="19">
    <location>
        <begin position="55"/>
        <end position="170"/>
    </location>
</feature>
<dbReference type="PROSITE" id="PS50853">
    <property type="entry name" value="FN3"/>
    <property type="match status" value="2"/>
</dbReference>
<dbReference type="Pfam" id="PF25599">
    <property type="entry name" value="Ephrin_CRD"/>
    <property type="match status" value="1"/>
</dbReference>
<dbReference type="PRINTS" id="PR00109">
    <property type="entry name" value="TYRKINASE"/>
</dbReference>
<dbReference type="InterPro" id="IPR011009">
    <property type="entry name" value="Kinase-like_dom_sf"/>
</dbReference>
<dbReference type="CDD" id="cd00063">
    <property type="entry name" value="FN3"/>
    <property type="match status" value="2"/>
</dbReference>
<evidence type="ECO:0000259" key="22">
    <source>
        <dbReference type="PROSITE" id="PS50011"/>
    </source>
</evidence>
<dbReference type="FunFam" id="1.10.510.10:FF:000268">
    <property type="entry name" value="Receptor protein-tyrosine kinase"/>
    <property type="match status" value="1"/>
</dbReference>
<feature type="disulfide bond" evidence="19">
    <location>
        <begin position="90"/>
        <end position="98"/>
    </location>
</feature>
<dbReference type="GO" id="GO:0007411">
    <property type="term" value="P:axon guidance"/>
    <property type="evidence" value="ECO:0007669"/>
    <property type="project" value="TreeGrafter"/>
</dbReference>
<evidence type="ECO:0000256" key="1">
    <source>
        <dbReference type="ARBA" id="ARBA00004251"/>
    </source>
</evidence>
<dbReference type="OrthoDB" id="4062651at2759"/>
<keyword evidence="3" id="KW-1003">Cell membrane</keyword>
<dbReference type="InterPro" id="IPR008266">
    <property type="entry name" value="Tyr_kinase_AS"/>
</dbReference>
<dbReference type="PROSITE" id="PS51550">
    <property type="entry name" value="EPH_LBD"/>
    <property type="match status" value="1"/>
</dbReference>
<keyword evidence="13 21" id="KW-0472">Membrane</keyword>
<dbReference type="SMART" id="SM01411">
    <property type="entry name" value="Ephrin_rec_like"/>
    <property type="match status" value="1"/>
</dbReference>
<evidence type="ECO:0000256" key="18">
    <source>
        <dbReference type="PIRSR" id="PIRSR000666-2"/>
    </source>
</evidence>
<evidence type="ECO:0000256" key="8">
    <source>
        <dbReference type="ARBA" id="ARBA00022737"/>
    </source>
</evidence>
<protein>
    <recommendedName>
        <fullName evidence="2">receptor protein-tyrosine kinase</fullName>
        <ecNumber evidence="2">2.7.10.1</ecNumber>
    </recommendedName>
</protein>
<evidence type="ECO:0000256" key="3">
    <source>
        <dbReference type="ARBA" id="ARBA00022475"/>
    </source>
</evidence>
<comment type="subcellular location">
    <subcellularLocation>
        <location evidence="1">Cell membrane</location>
        <topology evidence="1">Single-pass type I membrane protein</topology>
    </subcellularLocation>
</comment>
<feature type="region of interest" description="Disordered" evidence="20">
    <location>
        <begin position="1051"/>
        <end position="1083"/>
    </location>
</feature>
<dbReference type="InterPro" id="IPR001245">
    <property type="entry name" value="Ser-Thr/Tyr_kinase_cat_dom"/>
</dbReference>
<dbReference type="CDD" id="cd05033">
    <property type="entry name" value="PTKc_EphR"/>
    <property type="match status" value="1"/>
</dbReference>
<keyword evidence="9 18" id="KW-0547">Nucleotide-binding</keyword>
<name>A0A8S1ETU4_9PELO</name>
<evidence type="ECO:0000256" key="20">
    <source>
        <dbReference type="SAM" id="MobiDB-lite"/>
    </source>
</evidence>
<dbReference type="AlphaFoldDB" id="A0A8S1ETU4"/>
<dbReference type="InterPro" id="IPR013783">
    <property type="entry name" value="Ig-like_fold"/>
</dbReference>
<dbReference type="GO" id="GO:0030425">
    <property type="term" value="C:dendrite"/>
    <property type="evidence" value="ECO:0007669"/>
    <property type="project" value="TreeGrafter"/>
</dbReference>
<evidence type="ECO:0000256" key="17">
    <source>
        <dbReference type="PIRSR" id="PIRSR000666-1"/>
    </source>
</evidence>
<dbReference type="Gene3D" id="2.60.120.260">
    <property type="entry name" value="Galactose-binding domain-like"/>
    <property type="match status" value="1"/>
</dbReference>
<dbReference type="SMART" id="SM00060">
    <property type="entry name" value="FN3"/>
    <property type="match status" value="2"/>
</dbReference>
<dbReference type="Gene3D" id="2.10.50.10">
    <property type="entry name" value="Tumor Necrosis Factor Receptor, subunit A, domain 2"/>
    <property type="match status" value="1"/>
</dbReference>
<keyword evidence="8" id="KW-0677">Repeat</keyword>
<feature type="binding site" evidence="18">
    <location>
        <begin position="670"/>
        <end position="678"/>
    </location>
    <ligand>
        <name>ATP</name>
        <dbReference type="ChEBI" id="CHEBI:30616"/>
    </ligand>
</feature>
<dbReference type="FunFam" id="2.60.40.10:FF:002300">
    <property type="entry name" value="Ephrin receptor 1"/>
    <property type="match status" value="1"/>
</dbReference>
<keyword evidence="6 21" id="KW-0812">Transmembrane</keyword>
<dbReference type="Pfam" id="PF22993">
    <property type="entry name" value="SAM_EPH"/>
    <property type="match status" value="1"/>
</dbReference>
<dbReference type="SMART" id="SM00615">
    <property type="entry name" value="EPH_lbd"/>
    <property type="match status" value="1"/>
</dbReference>
<dbReference type="SUPFAM" id="SSF49265">
    <property type="entry name" value="Fibronectin type III"/>
    <property type="match status" value="1"/>
</dbReference>
<dbReference type="EC" id="2.7.10.1" evidence="2"/>
<dbReference type="PIRSF" id="PIRSF000666">
    <property type="entry name" value="TyrPK_ephrin_receptor"/>
    <property type="match status" value="1"/>
</dbReference>
<evidence type="ECO:0000256" key="6">
    <source>
        <dbReference type="ARBA" id="ARBA00022692"/>
    </source>
</evidence>
<dbReference type="InterPro" id="IPR000719">
    <property type="entry name" value="Prot_kinase_dom"/>
</dbReference>
<evidence type="ECO:0000256" key="4">
    <source>
        <dbReference type="ARBA" id="ARBA00022553"/>
    </source>
</evidence>
<dbReference type="EMBL" id="CADEPM010000004">
    <property type="protein sequence ID" value="CAB3404765.1"/>
    <property type="molecule type" value="Genomic_DNA"/>
</dbReference>
<dbReference type="SUPFAM" id="SSF47769">
    <property type="entry name" value="SAM/Pointed domain"/>
    <property type="match status" value="1"/>
</dbReference>
<accession>A0A8S1ETU4</accession>
<dbReference type="PANTHER" id="PTHR46877">
    <property type="entry name" value="EPH RECEPTOR A5"/>
    <property type="match status" value="1"/>
</dbReference>
<evidence type="ECO:0000313" key="25">
    <source>
        <dbReference type="EMBL" id="CAB3404765.1"/>
    </source>
</evidence>
<dbReference type="Gene3D" id="2.60.40.10">
    <property type="entry name" value="Immunoglobulins"/>
    <property type="match status" value="2"/>
</dbReference>
<evidence type="ECO:0000256" key="19">
    <source>
        <dbReference type="PIRSR" id="PIRSR000666-3"/>
    </source>
</evidence>
<dbReference type="Proteomes" id="UP000494206">
    <property type="component" value="Unassembled WGS sequence"/>
</dbReference>
<sequence length="1083" mass="121581">MSKVLFDLSKTSGDLKFEQLSLNHDRDDVWMEETWRNPSNGDDEKHANQRTFVTCNFDMENPSNWLFTSPFDVLDANRVYLELLFNTRDCEPTMSVTCKETFLVYMKQYKSQESIEKKIVKSSFKNSKKSWQNIGRLARKNLNMTRETIGIPLEEGTKFIRFAFEEQGICLSLLNIRVYYRVCEEFVDKLVSFDRHVTGKHDSDLHYLQGSCVKNAIPSIPGVELKALCMSNGRPMLTSGECECKGGFIMRNDTRGGPRCEPCPSGTFRAEGSKQGCRTCPSNTLSNSGQDKCYCKPGFYRIDETHGACHSAPSKPLNLVHSAITATSARLTWEEPVNRGGRKEIWYEVKCLKNINCDSVIITPSEKKLSTRYVQINGLKPSSEYTFLVVAKNLISEYTPDPDSQNAVIDFTTKAMDEDVKPVSNLRIDAAQKDGLTISWSVIDSNLNDFEVEVRPAIAKRRSFETRHINTTYATFIGLKDDVVYKFRVRVRDDLRWSDSISYQLGRGQIHTPESVNVDIGDSAFWNQAGSALLLVIAGILIIIAIALCMIVMQRRSKNRKQMSDLDVLDTYKQDSMTPDYHTTSRHLNSSGVPTNLHEQLRSSTKLNAPLIPSFGSPISQPPPYYGGTQAASGKYKTYVDPTTYEDPYQALIEFTFDIDPRDVFITQVIGGGEFGDVCLGGLSRSSQAASRGSNTMNRMFENDQYETVAIKTLKAGSGAKAKAEFLTEASIMGQFSHPNVIRLIGVVTSSEPVMIVTEYMANGSLDQFLRHHDANGEKLEWSKISEMLYAIASGMKYLTDMGYVHRDLAARNVLVDSELRCKIADFGLSRGVRNEGSIEPEYTTNGGKIPVRWTAPEAITHRKFTTSSDVWSFGVVIWEACSYGERPYWDWTNQKVISEIMNGYRLPPPMDCPMGLYRISQWCWKMERHERPTFTQLVAMLHKFVLQPTLIENDPGELPKRIMSTIKLYSLSSYGAIAVPTPPQSAPPMPSLDEFLRSIGLNHVYGTLVSNNVHNLSDLAQMSPLDLLACGLISQECSVIRDGLNGRLTPPSSAGSVHTTTRGTRTINPNSSTMRRDEGFFV</sequence>
<dbReference type="PANTHER" id="PTHR46877:SF14">
    <property type="entry name" value="RECEPTOR PROTEIN-TYROSINE KINASE"/>
    <property type="match status" value="1"/>
</dbReference>
<evidence type="ECO:0000256" key="21">
    <source>
        <dbReference type="SAM" id="Phobius"/>
    </source>
</evidence>
<evidence type="ECO:0000256" key="2">
    <source>
        <dbReference type="ARBA" id="ARBA00011902"/>
    </source>
</evidence>
<feature type="domain" description="Fibronectin type-III" evidence="23">
    <location>
        <begin position="315"/>
        <end position="416"/>
    </location>
</feature>
<dbReference type="InterPro" id="IPR001090">
    <property type="entry name" value="Ephrin_rcpt_lig-bd_dom"/>
</dbReference>
<keyword evidence="11 18" id="KW-0067">ATP-binding</keyword>
<dbReference type="Gene3D" id="2.60.40.1770">
    <property type="entry name" value="ephrin a2 ectodomain"/>
    <property type="match status" value="1"/>
</dbReference>
<dbReference type="InterPro" id="IPR016257">
    <property type="entry name" value="Tyr_kinase_ephrin_rcpt"/>
</dbReference>
<dbReference type="Pfam" id="PF00041">
    <property type="entry name" value="fn3"/>
    <property type="match status" value="2"/>
</dbReference>
<dbReference type="SUPFAM" id="SSF49785">
    <property type="entry name" value="Galactose-binding domain-like"/>
    <property type="match status" value="1"/>
</dbReference>
<keyword evidence="16" id="KW-0325">Glycoprotein</keyword>
<dbReference type="GO" id="GO:0005524">
    <property type="term" value="F:ATP binding"/>
    <property type="evidence" value="ECO:0007669"/>
    <property type="project" value="UniProtKB-KW"/>
</dbReference>
<keyword evidence="10" id="KW-0418">Kinase</keyword>
<dbReference type="InterPro" id="IPR009030">
    <property type="entry name" value="Growth_fac_rcpt_cys_sf"/>
</dbReference>
<feature type="domain" description="Eph LBD" evidence="24">
    <location>
        <begin position="2"/>
        <end position="188"/>
    </location>
</feature>
<evidence type="ECO:0000259" key="23">
    <source>
        <dbReference type="PROSITE" id="PS50853"/>
    </source>
</evidence>
<evidence type="ECO:0000256" key="13">
    <source>
        <dbReference type="ARBA" id="ARBA00023136"/>
    </source>
</evidence>
<evidence type="ECO:0000256" key="14">
    <source>
        <dbReference type="ARBA" id="ARBA00023137"/>
    </source>
</evidence>
<evidence type="ECO:0000313" key="26">
    <source>
        <dbReference type="Proteomes" id="UP000494206"/>
    </source>
</evidence>
<dbReference type="InterPro" id="IPR036116">
    <property type="entry name" value="FN3_sf"/>
</dbReference>
<keyword evidence="14" id="KW-0829">Tyrosine-protein kinase</keyword>
<feature type="domain" description="Fibronectin type-III" evidence="23">
    <location>
        <begin position="422"/>
        <end position="515"/>
    </location>
</feature>
<feature type="transmembrane region" description="Helical" evidence="21">
    <location>
        <begin position="532"/>
        <end position="553"/>
    </location>
</feature>
<dbReference type="PROSITE" id="PS00109">
    <property type="entry name" value="PROTEIN_KINASE_TYR"/>
    <property type="match status" value="1"/>
</dbReference>
<dbReference type="SMART" id="SM00219">
    <property type="entry name" value="TyrKc"/>
    <property type="match status" value="1"/>
</dbReference>
<dbReference type="InterPro" id="IPR054590">
    <property type="entry name" value="EPH_SAM"/>
</dbReference>
<evidence type="ECO:0000256" key="5">
    <source>
        <dbReference type="ARBA" id="ARBA00022679"/>
    </source>
</evidence>
<dbReference type="InterPro" id="IPR003961">
    <property type="entry name" value="FN3_dom"/>
</dbReference>
<dbReference type="PROSITE" id="PS50011">
    <property type="entry name" value="PROTEIN_KINASE_DOM"/>
    <property type="match status" value="1"/>
</dbReference>
<dbReference type="InterPro" id="IPR013761">
    <property type="entry name" value="SAM/pointed_sf"/>
</dbReference>
<evidence type="ECO:0000256" key="9">
    <source>
        <dbReference type="ARBA" id="ARBA00022741"/>
    </source>
</evidence>
<feature type="binding site" evidence="18">
    <location>
        <position position="712"/>
    </location>
    <ligand>
        <name>ATP</name>
        <dbReference type="ChEBI" id="CHEBI:30616"/>
    </ligand>
</feature>
<proteinExistence type="predicted"/>
<feature type="compositionally biased region" description="Polar residues" evidence="20">
    <location>
        <begin position="1051"/>
        <end position="1074"/>
    </location>
</feature>
<dbReference type="Gene3D" id="3.30.200.20">
    <property type="entry name" value="Phosphorylase Kinase, domain 1"/>
    <property type="match status" value="1"/>
</dbReference>
<evidence type="ECO:0000256" key="7">
    <source>
        <dbReference type="ARBA" id="ARBA00022729"/>
    </source>
</evidence>
<keyword evidence="5" id="KW-0808">Transferase</keyword>
<dbReference type="Pfam" id="PF01404">
    <property type="entry name" value="Ephrin_lbd"/>
    <property type="match status" value="1"/>
</dbReference>
<dbReference type="InterPro" id="IPR020635">
    <property type="entry name" value="Tyr_kinase_cat_dom"/>
</dbReference>
<dbReference type="InterPro" id="IPR027936">
    <property type="entry name" value="Eph_TM"/>
</dbReference>
<gene>
    <name evidence="25" type="ORF">CBOVIS_LOCUS7045</name>
</gene>
<dbReference type="SUPFAM" id="SSF56112">
    <property type="entry name" value="Protein kinase-like (PK-like)"/>
    <property type="match status" value="1"/>
</dbReference>
<evidence type="ECO:0000256" key="16">
    <source>
        <dbReference type="ARBA" id="ARBA00023180"/>
    </source>
</evidence>
<evidence type="ECO:0000259" key="24">
    <source>
        <dbReference type="PROSITE" id="PS51550"/>
    </source>
</evidence>
<evidence type="ECO:0000256" key="10">
    <source>
        <dbReference type="ARBA" id="ARBA00022777"/>
    </source>
</evidence>
<keyword evidence="15" id="KW-0675">Receptor</keyword>
<reference evidence="25 26" key="1">
    <citation type="submission" date="2020-04" db="EMBL/GenBank/DDBJ databases">
        <authorList>
            <person name="Laetsch R D."/>
            <person name="Stevens L."/>
            <person name="Kumar S."/>
            <person name="Blaxter L. M."/>
        </authorList>
    </citation>
    <scope>NUCLEOTIDE SEQUENCE [LARGE SCALE GENOMIC DNA]</scope>
</reference>
<comment type="caution">
    <text evidence="25">The sequence shown here is derived from an EMBL/GenBank/DDBJ whole genome shotgun (WGS) entry which is preliminary data.</text>
</comment>
<organism evidence="25 26">
    <name type="scientific">Caenorhabditis bovis</name>
    <dbReference type="NCBI Taxonomy" id="2654633"/>
    <lineage>
        <taxon>Eukaryota</taxon>
        <taxon>Metazoa</taxon>
        <taxon>Ecdysozoa</taxon>
        <taxon>Nematoda</taxon>
        <taxon>Chromadorea</taxon>
        <taxon>Rhabditida</taxon>
        <taxon>Rhabditina</taxon>
        <taxon>Rhabditomorpha</taxon>
        <taxon>Rhabditoidea</taxon>
        <taxon>Rhabditidae</taxon>
        <taxon>Peloderinae</taxon>
        <taxon>Caenorhabditis</taxon>
    </lineage>
</organism>
<dbReference type="GO" id="GO:0005005">
    <property type="term" value="F:transmembrane-ephrin receptor activity"/>
    <property type="evidence" value="ECO:0007669"/>
    <property type="project" value="TreeGrafter"/>
</dbReference>
<feature type="active site" description="Proton acceptor" evidence="17">
    <location>
        <position position="808"/>
    </location>
</feature>